<dbReference type="Proteomes" id="UP000254280">
    <property type="component" value="Unassembled WGS sequence"/>
</dbReference>
<dbReference type="GO" id="GO:0015074">
    <property type="term" value="P:DNA integration"/>
    <property type="evidence" value="ECO:0007669"/>
    <property type="project" value="UniProtKB-KW"/>
</dbReference>
<evidence type="ECO:0000256" key="1">
    <source>
        <dbReference type="ARBA" id="ARBA00008857"/>
    </source>
</evidence>
<sequence length="405" mass="47093">MAKSVKPLNDTQIKTVKSTKPIRLSDGNNLFLFINPSKNGKSLSKIWQFLYSHPKTKKRIRKNIGVYPTLSLRDAREIVRNYHSLLNQCIDPFEYAKEMEIKERQNQITVREMAENWKNKKAQEVLERTLENEYRRLELWLFPIFGDEMIKNITLPKAIELLEPIHQAHPDTARKITGYFVNILDRAVALGYLAYNPIANLKKEFKKVAAINQPCIHYSELPEFLKALNYSNRLMRTKLLVEWQLLTMVRPTEAVSVEWSEIDFHNRVWNIPALKMKGKKDKKLPHSVPLSTQAIMILEEMKKYCSGSSFIFPHRTDRNSPCSNETANNAIKSINYKGRLTAHGMRSTARTYLTDIGIDHFVAEACLAHRTGSEVSRVYNRSNYLEARREAMQKWGDYVEKCKKS</sequence>
<feature type="domain" description="Tyr recombinase" evidence="5">
    <location>
        <begin position="211"/>
        <end position="392"/>
    </location>
</feature>
<dbReference type="SUPFAM" id="SSF56349">
    <property type="entry name" value="DNA breaking-rejoining enzymes"/>
    <property type="match status" value="1"/>
</dbReference>
<dbReference type="Pfam" id="PF13356">
    <property type="entry name" value="Arm-DNA-bind_3"/>
    <property type="match status" value="1"/>
</dbReference>
<dbReference type="GO" id="GO:0006310">
    <property type="term" value="P:DNA recombination"/>
    <property type="evidence" value="ECO:0007669"/>
    <property type="project" value="UniProtKB-KW"/>
</dbReference>
<evidence type="ECO:0000256" key="3">
    <source>
        <dbReference type="ARBA" id="ARBA00023125"/>
    </source>
</evidence>
<comment type="similarity">
    <text evidence="1">Belongs to the 'phage' integrase family.</text>
</comment>
<keyword evidence="4" id="KW-0233">DNA recombination</keyword>
<dbReference type="InterPro" id="IPR050808">
    <property type="entry name" value="Phage_Integrase"/>
</dbReference>
<proteinExistence type="inferred from homology"/>
<dbReference type="PANTHER" id="PTHR30629">
    <property type="entry name" value="PROPHAGE INTEGRASE"/>
    <property type="match status" value="1"/>
</dbReference>
<dbReference type="EMBL" id="UGSS01000002">
    <property type="protein sequence ID" value="SUB32817.1"/>
    <property type="molecule type" value="Genomic_DNA"/>
</dbReference>
<dbReference type="AlphaFoldDB" id="A0A379B2J6"/>
<evidence type="ECO:0000256" key="2">
    <source>
        <dbReference type="ARBA" id="ARBA00022908"/>
    </source>
</evidence>
<protein>
    <submittedName>
        <fullName evidence="6">Prophage integrase</fullName>
    </submittedName>
</protein>
<dbReference type="GO" id="GO:0003677">
    <property type="term" value="F:DNA binding"/>
    <property type="evidence" value="ECO:0007669"/>
    <property type="project" value="UniProtKB-KW"/>
</dbReference>
<dbReference type="InterPro" id="IPR002104">
    <property type="entry name" value="Integrase_catalytic"/>
</dbReference>
<dbReference type="InterPro" id="IPR010998">
    <property type="entry name" value="Integrase_recombinase_N"/>
</dbReference>
<dbReference type="PANTHER" id="PTHR30629:SF6">
    <property type="entry name" value="PROPHAGE INTEGRASE INTA-RELATED"/>
    <property type="match status" value="1"/>
</dbReference>
<dbReference type="InterPro" id="IPR013762">
    <property type="entry name" value="Integrase-like_cat_sf"/>
</dbReference>
<keyword evidence="7" id="KW-1185">Reference proteome</keyword>
<dbReference type="Gene3D" id="1.10.443.10">
    <property type="entry name" value="Intergrase catalytic core"/>
    <property type="match status" value="1"/>
</dbReference>
<dbReference type="OrthoDB" id="9795573at2"/>
<name>A0A379B2J6_9PAST</name>
<keyword evidence="3" id="KW-0238">DNA-binding</keyword>
<evidence type="ECO:0000313" key="7">
    <source>
        <dbReference type="Proteomes" id="UP000254280"/>
    </source>
</evidence>
<evidence type="ECO:0000313" key="6">
    <source>
        <dbReference type="EMBL" id="SUB32817.1"/>
    </source>
</evidence>
<evidence type="ECO:0000259" key="5">
    <source>
        <dbReference type="PROSITE" id="PS51898"/>
    </source>
</evidence>
<reference evidence="6 7" key="1">
    <citation type="submission" date="2018-06" db="EMBL/GenBank/DDBJ databases">
        <authorList>
            <consortium name="Pathogen Informatics"/>
            <person name="Doyle S."/>
        </authorList>
    </citation>
    <scope>NUCLEOTIDE SEQUENCE [LARGE SCALE GENOMIC DNA]</scope>
    <source>
        <strain evidence="6 7">NCTC10699</strain>
    </source>
</reference>
<organism evidence="6 7">
    <name type="scientific">[Pasteurella] mairii</name>
    <dbReference type="NCBI Taxonomy" id="757"/>
    <lineage>
        <taxon>Bacteria</taxon>
        <taxon>Pseudomonadati</taxon>
        <taxon>Pseudomonadota</taxon>
        <taxon>Gammaproteobacteria</taxon>
        <taxon>Pasteurellales</taxon>
        <taxon>Pasteurellaceae</taxon>
    </lineage>
</organism>
<dbReference type="Gene3D" id="1.10.150.130">
    <property type="match status" value="1"/>
</dbReference>
<gene>
    <name evidence="6" type="primary">intA_2</name>
    <name evidence="6" type="ORF">NCTC10699_00404</name>
</gene>
<evidence type="ECO:0000256" key="4">
    <source>
        <dbReference type="ARBA" id="ARBA00023172"/>
    </source>
</evidence>
<dbReference type="InterPro" id="IPR038488">
    <property type="entry name" value="Integrase_DNA-bd_sf"/>
</dbReference>
<dbReference type="InterPro" id="IPR053876">
    <property type="entry name" value="Phage_int_M"/>
</dbReference>
<dbReference type="Gene3D" id="3.30.160.390">
    <property type="entry name" value="Integrase, DNA-binding domain"/>
    <property type="match status" value="1"/>
</dbReference>
<dbReference type="Pfam" id="PF00589">
    <property type="entry name" value="Phage_integrase"/>
    <property type="match status" value="1"/>
</dbReference>
<dbReference type="CDD" id="cd00801">
    <property type="entry name" value="INT_P4_C"/>
    <property type="match status" value="1"/>
</dbReference>
<accession>A0A379B2J6</accession>
<dbReference type="InterPro" id="IPR025166">
    <property type="entry name" value="Integrase_DNA_bind_dom"/>
</dbReference>
<dbReference type="InterPro" id="IPR011010">
    <property type="entry name" value="DNA_brk_join_enz"/>
</dbReference>
<dbReference type="PROSITE" id="PS51898">
    <property type="entry name" value="TYR_RECOMBINASE"/>
    <property type="match status" value="1"/>
</dbReference>
<keyword evidence="2" id="KW-0229">DNA integration</keyword>
<dbReference type="Pfam" id="PF22022">
    <property type="entry name" value="Phage_int_M"/>
    <property type="match status" value="1"/>
</dbReference>